<protein>
    <submittedName>
        <fullName evidence="2">Uncharacterized protein</fullName>
    </submittedName>
</protein>
<evidence type="ECO:0000256" key="1">
    <source>
        <dbReference type="SAM" id="MobiDB-lite"/>
    </source>
</evidence>
<name>A0A369JH40_HYPMA</name>
<gene>
    <name evidence="2" type="ORF">Hypma_012321</name>
</gene>
<sequence>MYITSTINPLTRSSSDIPVLLLSFNETRKLVARPKDYADLVQTTLTKFTLPHTSTSTLVFTTSTLDVCRGRDTEIDESAYALIAELLDEVNVTLVQVEDGHGRGEAEVQQVGTSTSTGRRQEKGKATPPPPHATTHISHAIHDTTSTNPPPLDPAHPHPHTTTHISHAIHHTTKDAEQPRTLSLSQPEPTLQHATTHISHGIHHYNTYAGTETEPSSRRGLQEEEEQEEDSNSSSVQPKTQPKAQIKSEDTKPKPNPKPKFRAAQPTTTTTPTPKTLPQYAEIPNPDPTPKPIIRALEEEDAIPSDLDWQFRDQGGNTINSVVEPPTNPSTTRTSPQKTNPKVLGGRQSFAGRTLPMGSASSRSGPQSTSTTTQDDVRFNVMITYEDQAAEFKTRGKHAVKKVLAGACRTFSIDIERARLVLLVDVDGEEHRFACGPEETMAQCGVLPNSKFVIELEEEGEGDVDEGEVYELEEEEFA</sequence>
<organism evidence="2 3">
    <name type="scientific">Hypsizygus marmoreus</name>
    <name type="common">White beech mushroom</name>
    <name type="synonym">Agaricus marmoreus</name>
    <dbReference type="NCBI Taxonomy" id="39966"/>
    <lineage>
        <taxon>Eukaryota</taxon>
        <taxon>Fungi</taxon>
        <taxon>Dikarya</taxon>
        <taxon>Basidiomycota</taxon>
        <taxon>Agaricomycotina</taxon>
        <taxon>Agaricomycetes</taxon>
        <taxon>Agaricomycetidae</taxon>
        <taxon>Agaricales</taxon>
        <taxon>Tricholomatineae</taxon>
        <taxon>Lyophyllaceae</taxon>
        <taxon>Hypsizygus</taxon>
    </lineage>
</organism>
<feature type="compositionally biased region" description="Basic residues" evidence="1">
    <location>
        <begin position="157"/>
        <end position="171"/>
    </location>
</feature>
<feature type="region of interest" description="Disordered" evidence="1">
    <location>
        <begin position="100"/>
        <end position="182"/>
    </location>
</feature>
<comment type="caution">
    <text evidence="2">The sequence shown here is derived from an EMBL/GenBank/DDBJ whole genome shotgun (WGS) entry which is preliminary data.</text>
</comment>
<proteinExistence type="predicted"/>
<feature type="compositionally biased region" description="Polar residues" evidence="1">
    <location>
        <begin position="232"/>
        <end position="243"/>
    </location>
</feature>
<dbReference type="EMBL" id="LUEZ02000058">
    <property type="protein sequence ID" value="RDB20632.1"/>
    <property type="molecule type" value="Genomic_DNA"/>
</dbReference>
<accession>A0A369JH40</accession>
<dbReference type="AlphaFoldDB" id="A0A369JH40"/>
<feature type="region of interest" description="Disordered" evidence="1">
    <location>
        <begin position="208"/>
        <end position="292"/>
    </location>
</feature>
<feature type="region of interest" description="Disordered" evidence="1">
    <location>
        <begin position="459"/>
        <end position="478"/>
    </location>
</feature>
<keyword evidence="3" id="KW-1185">Reference proteome</keyword>
<feature type="compositionally biased region" description="Polar residues" evidence="1">
    <location>
        <begin position="359"/>
        <end position="374"/>
    </location>
</feature>
<dbReference type="Proteomes" id="UP000076154">
    <property type="component" value="Unassembled WGS sequence"/>
</dbReference>
<evidence type="ECO:0000313" key="2">
    <source>
        <dbReference type="EMBL" id="RDB20632.1"/>
    </source>
</evidence>
<dbReference type="InParanoid" id="A0A369JH40"/>
<reference evidence="2" key="1">
    <citation type="submission" date="2018-04" db="EMBL/GenBank/DDBJ databases">
        <title>Whole genome sequencing of Hypsizygus marmoreus.</title>
        <authorList>
            <person name="Choi I.-G."/>
            <person name="Min B."/>
            <person name="Kim J.-G."/>
            <person name="Kim S."/>
            <person name="Oh Y.-L."/>
            <person name="Kong W.-S."/>
            <person name="Park H."/>
            <person name="Jeong J."/>
            <person name="Song E.-S."/>
        </authorList>
    </citation>
    <scope>NUCLEOTIDE SEQUENCE [LARGE SCALE GENOMIC DNA]</scope>
    <source>
        <strain evidence="2">51987-8</strain>
    </source>
</reference>
<dbReference type="STRING" id="39966.A0A369JH40"/>
<evidence type="ECO:0000313" key="3">
    <source>
        <dbReference type="Proteomes" id="UP000076154"/>
    </source>
</evidence>
<feature type="compositionally biased region" description="Low complexity" evidence="1">
    <location>
        <begin position="266"/>
        <end position="278"/>
    </location>
</feature>
<dbReference type="OrthoDB" id="3262817at2759"/>
<feature type="region of interest" description="Disordered" evidence="1">
    <location>
        <begin position="308"/>
        <end position="374"/>
    </location>
</feature>